<sequence>MNPVPWLNNPVFGIAVTLLAYTAALAFRKRWRWIHPLVVSSAALMLLLWAGHIPIGYYQSGGDLLSACLGPVTVALAVPLYKNAGKIRDALFPVLAGITAGSVVSAVSTALLLSVTGSPDEIVRSMLSKSVSAPIAMEIAKRAGGIPELSASFSVLTGLLGSVAGPAFLRLFGIRGDIPLGTAMGTSSHGIGTARMIAESDTLGGISGFSMAATGIVTSVLMIPVYWFL</sequence>
<evidence type="ECO:0000256" key="1">
    <source>
        <dbReference type="ARBA" id="ARBA00004141"/>
    </source>
</evidence>
<organism evidence="6 7">
    <name type="scientific">Paenibacillus thailandensis</name>
    <dbReference type="NCBI Taxonomy" id="393250"/>
    <lineage>
        <taxon>Bacteria</taxon>
        <taxon>Bacillati</taxon>
        <taxon>Bacillota</taxon>
        <taxon>Bacilli</taxon>
        <taxon>Bacillales</taxon>
        <taxon>Paenibacillaceae</taxon>
        <taxon>Paenibacillus</taxon>
    </lineage>
</organism>
<comment type="subcellular location">
    <subcellularLocation>
        <location evidence="1">Membrane</location>
        <topology evidence="1">Multi-pass membrane protein</topology>
    </subcellularLocation>
</comment>
<reference evidence="7" key="1">
    <citation type="journal article" date="2019" name="Int. J. Syst. Evol. Microbiol.">
        <title>The Global Catalogue of Microorganisms (GCM) 10K type strain sequencing project: providing services to taxonomists for standard genome sequencing and annotation.</title>
        <authorList>
            <consortium name="The Broad Institute Genomics Platform"/>
            <consortium name="The Broad Institute Genome Sequencing Center for Infectious Disease"/>
            <person name="Wu L."/>
            <person name="Ma J."/>
        </authorList>
    </citation>
    <scope>NUCLEOTIDE SEQUENCE [LARGE SCALE GENOMIC DNA]</scope>
    <source>
        <strain evidence="7">TISTR 1827</strain>
    </source>
</reference>
<keyword evidence="4 5" id="KW-0472">Membrane</keyword>
<evidence type="ECO:0000256" key="3">
    <source>
        <dbReference type="ARBA" id="ARBA00022989"/>
    </source>
</evidence>
<feature type="transmembrane region" description="Helical" evidence="5">
    <location>
        <begin position="64"/>
        <end position="81"/>
    </location>
</feature>
<keyword evidence="7" id="KW-1185">Reference proteome</keyword>
<feature type="transmembrane region" description="Helical" evidence="5">
    <location>
        <begin position="6"/>
        <end position="27"/>
    </location>
</feature>
<evidence type="ECO:0000256" key="2">
    <source>
        <dbReference type="ARBA" id="ARBA00022692"/>
    </source>
</evidence>
<feature type="transmembrane region" description="Helical" evidence="5">
    <location>
        <begin position="90"/>
        <end position="113"/>
    </location>
</feature>
<name>A0ABW5R0F6_9BACL</name>
<gene>
    <name evidence="6" type="ORF">ACFSW5_16315</name>
</gene>
<evidence type="ECO:0000313" key="6">
    <source>
        <dbReference type="EMBL" id="MFD2661820.1"/>
    </source>
</evidence>
<evidence type="ECO:0000313" key="7">
    <source>
        <dbReference type="Proteomes" id="UP001597493"/>
    </source>
</evidence>
<keyword evidence="3 5" id="KW-1133">Transmembrane helix</keyword>
<dbReference type="InterPro" id="IPR007300">
    <property type="entry name" value="CidB/LrgB"/>
</dbReference>
<dbReference type="EMBL" id="JBHUMY010000016">
    <property type="protein sequence ID" value="MFD2661820.1"/>
    <property type="molecule type" value="Genomic_DNA"/>
</dbReference>
<feature type="transmembrane region" description="Helical" evidence="5">
    <location>
        <begin position="203"/>
        <end position="227"/>
    </location>
</feature>
<comment type="caution">
    <text evidence="6">The sequence shown here is derived from an EMBL/GenBank/DDBJ whole genome shotgun (WGS) entry which is preliminary data.</text>
</comment>
<evidence type="ECO:0000256" key="4">
    <source>
        <dbReference type="ARBA" id="ARBA00023136"/>
    </source>
</evidence>
<accession>A0ABW5R0F6</accession>
<dbReference type="PANTHER" id="PTHR30249">
    <property type="entry name" value="PUTATIVE SEROTONIN TRANSPORTER"/>
    <property type="match status" value="1"/>
</dbReference>
<feature type="transmembrane region" description="Helical" evidence="5">
    <location>
        <begin position="151"/>
        <end position="172"/>
    </location>
</feature>
<dbReference type="PANTHER" id="PTHR30249:SF0">
    <property type="entry name" value="PLASTIDAL GLYCOLATE_GLYCERATE TRANSLOCATOR 1, CHLOROPLASTIC"/>
    <property type="match status" value="1"/>
</dbReference>
<dbReference type="Pfam" id="PF04172">
    <property type="entry name" value="LrgB"/>
    <property type="match status" value="1"/>
</dbReference>
<dbReference type="Proteomes" id="UP001597493">
    <property type="component" value="Unassembled WGS sequence"/>
</dbReference>
<keyword evidence="2 5" id="KW-0812">Transmembrane</keyword>
<feature type="transmembrane region" description="Helical" evidence="5">
    <location>
        <begin position="34"/>
        <end position="58"/>
    </location>
</feature>
<proteinExistence type="predicted"/>
<evidence type="ECO:0000256" key="5">
    <source>
        <dbReference type="SAM" id="Phobius"/>
    </source>
</evidence>
<dbReference type="RefSeq" id="WP_379275148.1">
    <property type="nucleotide sequence ID" value="NZ_JBHUGT010000042.1"/>
</dbReference>
<protein>
    <submittedName>
        <fullName evidence="6">LrgB family protein</fullName>
    </submittedName>
</protein>